<keyword evidence="1" id="KW-0472">Membrane</keyword>
<organism evidence="3 4">
    <name type="scientific">Blastococcus brunescens</name>
    <dbReference type="NCBI Taxonomy" id="1564165"/>
    <lineage>
        <taxon>Bacteria</taxon>
        <taxon>Bacillati</taxon>
        <taxon>Actinomycetota</taxon>
        <taxon>Actinomycetes</taxon>
        <taxon>Geodermatophilales</taxon>
        <taxon>Geodermatophilaceae</taxon>
        <taxon>Blastococcus</taxon>
    </lineage>
</organism>
<reference evidence="3 4" key="1">
    <citation type="submission" date="2023-12" db="EMBL/GenBank/DDBJ databases">
        <title>Blastococcus brunescens sp. nov., an actonobacterium isolated from sandstone collected in sahara desert.</title>
        <authorList>
            <person name="Gtari M."/>
            <person name="Ghodhbane F."/>
        </authorList>
    </citation>
    <scope>NUCLEOTIDE SEQUENCE [LARGE SCALE GENOMIC DNA]</scope>
    <source>
        <strain evidence="3 4">BMG 8361</strain>
    </source>
</reference>
<keyword evidence="3" id="KW-0378">Hydrolase</keyword>
<feature type="transmembrane region" description="Helical" evidence="1">
    <location>
        <begin position="88"/>
        <end position="113"/>
    </location>
</feature>
<dbReference type="Pfam" id="PF02517">
    <property type="entry name" value="Rce1-like"/>
    <property type="match status" value="1"/>
</dbReference>
<proteinExistence type="predicted"/>
<keyword evidence="4" id="KW-1185">Reference proteome</keyword>
<protein>
    <submittedName>
        <fullName evidence="3">CPBP family intramembrane glutamic endopeptidase</fullName>
        <ecNumber evidence="3">3.4.-.-</ecNumber>
    </submittedName>
</protein>
<gene>
    <name evidence="3" type="ORF">U6N30_21995</name>
</gene>
<feature type="transmembrane region" description="Helical" evidence="1">
    <location>
        <begin position="186"/>
        <end position="205"/>
    </location>
</feature>
<dbReference type="Proteomes" id="UP001324287">
    <property type="component" value="Chromosome"/>
</dbReference>
<feature type="domain" description="CAAX prenyl protease 2/Lysostaphin resistance protein A-like" evidence="2">
    <location>
        <begin position="127"/>
        <end position="222"/>
    </location>
</feature>
<dbReference type="EC" id="3.4.-.-" evidence="3"/>
<keyword evidence="1" id="KW-0812">Transmembrane</keyword>
<dbReference type="EMBL" id="CP141261">
    <property type="protein sequence ID" value="WRL62608.1"/>
    <property type="molecule type" value="Genomic_DNA"/>
</dbReference>
<dbReference type="PANTHER" id="PTHR36435:SF1">
    <property type="entry name" value="CAAX AMINO TERMINAL PROTEASE FAMILY PROTEIN"/>
    <property type="match status" value="1"/>
</dbReference>
<name>A0ABZ1AVL2_9ACTN</name>
<evidence type="ECO:0000313" key="4">
    <source>
        <dbReference type="Proteomes" id="UP001324287"/>
    </source>
</evidence>
<dbReference type="InterPro" id="IPR003675">
    <property type="entry name" value="Rce1/LyrA-like_dom"/>
</dbReference>
<feature type="transmembrane region" description="Helical" evidence="1">
    <location>
        <begin position="212"/>
        <end position="231"/>
    </location>
</feature>
<sequence length="291" mass="30351">MLLLAVVYAALAVMTAVAGVLGLLASGSDLGTLPDMGLEEFSDPWVLLFLNASLIVAIPSVWMVWVVAHGMPRGWSSSVLGRLRRRLLLPYTLLALATLGVGIGLAVLLTFTVGDEEMTGPVSSYGWLLVVVLLTTPLQSAAEEYVFRGYLSQAIAGWIRSPRAGALVAALLTAALFAAAHGPQDVLTFLDRFAFGLAASAVVWLTGGLEAAIVLHAVNNVLVFVLAGTLGDGVATAEVPAGIGLLFAAVSLASMAAYVTLVARSRHRLLPETWTAAVDLRMPGPVALPAR</sequence>
<evidence type="ECO:0000259" key="2">
    <source>
        <dbReference type="Pfam" id="PF02517"/>
    </source>
</evidence>
<feature type="transmembrane region" description="Helical" evidence="1">
    <location>
        <begin position="243"/>
        <end position="263"/>
    </location>
</feature>
<dbReference type="GO" id="GO:0016787">
    <property type="term" value="F:hydrolase activity"/>
    <property type="evidence" value="ECO:0007669"/>
    <property type="project" value="UniProtKB-KW"/>
</dbReference>
<dbReference type="RefSeq" id="WP_324273960.1">
    <property type="nucleotide sequence ID" value="NZ_CP141261.1"/>
</dbReference>
<feature type="transmembrane region" description="Helical" evidence="1">
    <location>
        <begin position="46"/>
        <end position="68"/>
    </location>
</feature>
<keyword evidence="1" id="KW-1133">Transmembrane helix</keyword>
<dbReference type="InterPro" id="IPR052710">
    <property type="entry name" value="CAAX_protease"/>
</dbReference>
<feature type="transmembrane region" description="Helical" evidence="1">
    <location>
        <begin position="163"/>
        <end position="180"/>
    </location>
</feature>
<dbReference type="PANTHER" id="PTHR36435">
    <property type="entry name" value="SLR1288 PROTEIN"/>
    <property type="match status" value="1"/>
</dbReference>
<feature type="transmembrane region" description="Helical" evidence="1">
    <location>
        <begin position="125"/>
        <end position="142"/>
    </location>
</feature>
<accession>A0ABZ1AVL2</accession>
<evidence type="ECO:0000313" key="3">
    <source>
        <dbReference type="EMBL" id="WRL62608.1"/>
    </source>
</evidence>
<evidence type="ECO:0000256" key="1">
    <source>
        <dbReference type="SAM" id="Phobius"/>
    </source>
</evidence>